<protein>
    <submittedName>
        <fullName evidence="1">Uncharacterized protein</fullName>
    </submittedName>
</protein>
<sequence length="123" mass="13995">MRRELETRPEMLPGWRAGSRSGLVCWLRRGAHARYSMHSCMHACRVGVWELATSLVAASHRPGKGFRTIRMRARGSCRRLRPFATPYPSPLASPQQQALVGYRQSVLDSTAQRGWLMVVVMMR</sequence>
<gene>
    <name evidence="1" type="ORF">VFPFJ_07140</name>
</gene>
<accession>A0A179HEI5</accession>
<reference evidence="1 2" key="1">
    <citation type="submission" date="2016-02" db="EMBL/GenBank/DDBJ databases">
        <title>Biosynthesis of antibiotic leucinostatins and their inhibition on Phytophthora in bio-control Purpureocillium lilacinum.</title>
        <authorList>
            <person name="Wang G."/>
            <person name="Liu Z."/>
            <person name="Lin R."/>
            <person name="Li E."/>
            <person name="Mao Z."/>
            <person name="Ling J."/>
            <person name="Yin W."/>
            <person name="Xie B."/>
        </authorList>
    </citation>
    <scope>NUCLEOTIDE SEQUENCE [LARGE SCALE GENOMIC DNA]</scope>
    <source>
        <strain evidence="1">PLFJ-1</strain>
    </source>
</reference>
<organism evidence="1 2">
    <name type="scientific">Purpureocillium lilacinum</name>
    <name type="common">Paecilomyces lilacinus</name>
    <dbReference type="NCBI Taxonomy" id="33203"/>
    <lineage>
        <taxon>Eukaryota</taxon>
        <taxon>Fungi</taxon>
        <taxon>Dikarya</taxon>
        <taxon>Ascomycota</taxon>
        <taxon>Pezizomycotina</taxon>
        <taxon>Sordariomycetes</taxon>
        <taxon>Hypocreomycetidae</taxon>
        <taxon>Hypocreales</taxon>
        <taxon>Ophiocordycipitaceae</taxon>
        <taxon>Purpureocillium</taxon>
    </lineage>
</organism>
<comment type="caution">
    <text evidence="1">The sequence shown here is derived from an EMBL/GenBank/DDBJ whole genome shotgun (WGS) entry which is preliminary data.</text>
</comment>
<dbReference type="AlphaFoldDB" id="A0A179HEI5"/>
<evidence type="ECO:0000313" key="2">
    <source>
        <dbReference type="Proteomes" id="UP000078340"/>
    </source>
</evidence>
<dbReference type="EMBL" id="LSBI01000006">
    <property type="protein sequence ID" value="OAQ88675.1"/>
    <property type="molecule type" value="Genomic_DNA"/>
</dbReference>
<dbReference type="Proteomes" id="UP000078340">
    <property type="component" value="Unassembled WGS sequence"/>
</dbReference>
<name>A0A179HEI5_PURLI</name>
<proteinExistence type="predicted"/>
<evidence type="ECO:0000313" key="1">
    <source>
        <dbReference type="EMBL" id="OAQ88675.1"/>
    </source>
</evidence>